<sequence>MTMEKLKNLRKQRGYTQQQIADILATDVSNYSRKENGEVKIFDDEWEKLAKALDTSIEDIREERIANVVQNLTFNDSSSNTSNQSGNYNQYCSIPDYMLESQQEYIKLLREQIEMLKAENAKLKKK</sequence>
<dbReference type="GO" id="GO:0003677">
    <property type="term" value="F:DNA binding"/>
    <property type="evidence" value="ECO:0007669"/>
    <property type="project" value="InterPro"/>
</dbReference>
<keyword evidence="1" id="KW-0175">Coiled coil</keyword>
<evidence type="ECO:0000259" key="2">
    <source>
        <dbReference type="PROSITE" id="PS50943"/>
    </source>
</evidence>
<feature type="coiled-coil region" evidence="1">
    <location>
        <begin position="99"/>
        <end position="126"/>
    </location>
</feature>
<dbReference type="Gene3D" id="1.10.260.40">
    <property type="entry name" value="lambda repressor-like DNA-binding domains"/>
    <property type="match status" value="1"/>
</dbReference>
<evidence type="ECO:0000313" key="4">
    <source>
        <dbReference type="Proteomes" id="UP000271193"/>
    </source>
</evidence>
<dbReference type="PROSITE" id="PS50943">
    <property type="entry name" value="HTH_CROC1"/>
    <property type="match status" value="1"/>
</dbReference>
<dbReference type="AlphaFoldDB" id="A0A3G6UBM4"/>
<dbReference type="SUPFAM" id="SSF47413">
    <property type="entry name" value="lambda repressor-like DNA-binding domains"/>
    <property type="match status" value="1"/>
</dbReference>
<accession>A0A3G6UBM4</accession>
<dbReference type="CDD" id="cd00093">
    <property type="entry name" value="HTH_XRE"/>
    <property type="match status" value="1"/>
</dbReference>
<proteinExistence type="predicted"/>
<dbReference type="OrthoDB" id="1274166at2"/>
<evidence type="ECO:0000313" key="3">
    <source>
        <dbReference type="EMBL" id="AZB25817.1"/>
    </source>
</evidence>
<dbReference type="Proteomes" id="UP000271193">
    <property type="component" value="Chromosome"/>
</dbReference>
<name>A0A3G6UBM4_9FLAO</name>
<gene>
    <name evidence="3" type="ORF">EG339_15075</name>
</gene>
<protein>
    <submittedName>
        <fullName evidence="3">XRE family transcriptional regulator</fullName>
    </submittedName>
</protein>
<keyword evidence="4" id="KW-1185">Reference proteome</keyword>
<dbReference type="KEGG" id="cben:EG339_15075"/>
<reference evidence="4" key="1">
    <citation type="submission" date="2018-11" db="EMBL/GenBank/DDBJ databases">
        <title>Proposal to divide the Flavobacteriaceae and reorganize its genera based on Amino Acid Identity values calculated from whole genome sequences.</title>
        <authorList>
            <person name="Nicholson A.C."/>
            <person name="Gulvik C.A."/>
            <person name="Whitney A.M."/>
            <person name="Humrighouse B.W."/>
            <person name="Bell M."/>
            <person name="Holmes B."/>
            <person name="Steigerwalt A.G."/>
            <person name="Villarma A."/>
            <person name="Sheth M."/>
            <person name="Batra D."/>
            <person name="Pryor J."/>
            <person name="Bernardet J.-F."/>
            <person name="Hugo C."/>
            <person name="Kampfer P."/>
            <person name="Newman J."/>
            <person name="McQuiston J.R."/>
        </authorList>
    </citation>
    <scope>NUCLEOTIDE SEQUENCE [LARGE SCALE GENOMIC DNA]</scope>
    <source>
        <strain evidence="4">G0229</strain>
    </source>
</reference>
<feature type="domain" description="HTH cro/C1-type" evidence="2">
    <location>
        <begin position="6"/>
        <end position="60"/>
    </location>
</feature>
<dbReference type="Pfam" id="PF01381">
    <property type="entry name" value="HTH_3"/>
    <property type="match status" value="1"/>
</dbReference>
<dbReference type="SMART" id="SM00530">
    <property type="entry name" value="HTH_XRE"/>
    <property type="match status" value="1"/>
</dbReference>
<dbReference type="InterPro" id="IPR001387">
    <property type="entry name" value="Cro/C1-type_HTH"/>
</dbReference>
<dbReference type="EMBL" id="CP033932">
    <property type="protein sequence ID" value="AZB25817.1"/>
    <property type="molecule type" value="Genomic_DNA"/>
</dbReference>
<dbReference type="InterPro" id="IPR010982">
    <property type="entry name" value="Lambda_DNA-bd_dom_sf"/>
</dbReference>
<organism evidence="3 4">
    <name type="scientific">Chryseobacterium bernardetii</name>
    <dbReference type="NCBI Taxonomy" id="1241978"/>
    <lineage>
        <taxon>Bacteria</taxon>
        <taxon>Pseudomonadati</taxon>
        <taxon>Bacteroidota</taxon>
        <taxon>Flavobacteriia</taxon>
        <taxon>Flavobacteriales</taxon>
        <taxon>Weeksellaceae</taxon>
        <taxon>Chryseobacterium group</taxon>
        <taxon>Chryseobacterium</taxon>
    </lineage>
</organism>
<evidence type="ECO:0000256" key="1">
    <source>
        <dbReference type="SAM" id="Coils"/>
    </source>
</evidence>